<accession>A0A7Y4HA83</accession>
<dbReference type="AlphaFoldDB" id="A0A7Y4HA83"/>
<organism evidence="1 2">
    <name type="scientific">Bradyrhizobium archetypum</name>
    <dbReference type="NCBI Taxonomy" id="2721160"/>
    <lineage>
        <taxon>Bacteria</taxon>
        <taxon>Pseudomonadati</taxon>
        <taxon>Pseudomonadota</taxon>
        <taxon>Alphaproteobacteria</taxon>
        <taxon>Hyphomicrobiales</taxon>
        <taxon>Nitrobacteraceae</taxon>
        <taxon>Bradyrhizobium</taxon>
    </lineage>
</organism>
<proteinExistence type="predicted"/>
<dbReference type="InterPro" id="IPR036249">
    <property type="entry name" value="Thioredoxin-like_sf"/>
</dbReference>
<sequence length="255" mass="27219">MTAMMAYNCISRWSGALGVCAIIAIIRPAHADPRAVVELFTSQGCSSCPPADRIVGELAKDPSVIALSMPIDYWDYLGWKDTLADSRFSARQKAYSHVRGDRNLYTPQMIVNGSAQVIGSDRAAIEGAIKNTSKAEGVMSLPVTMTLSGKLLNVSVDASKVSATTGGRGEIWICSISKAVPISIGRGENRGQQVTYYNVVRNLVKVGDWNGSSGSWSIPLENISREGVDAAVVYVQDGSRDKPGAMLGAAYTALR</sequence>
<reference evidence="1 2" key="1">
    <citation type="submission" date="2020-03" db="EMBL/GenBank/DDBJ databases">
        <title>Bradyrhizobium diversity isolated from nodules of Muelleranthus trifoliolatus.</title>
        <authorList>
            <person name="Klepa M."/>
            <person name="Helene L."/>
            <person name="Hungria M."/>
        </authorList>
    </citation>
    <scope>NUCLEOTIDE SEQUENCE [LARGE SCALE GENOMIC DNA]</scope>
    <source>
        <strain evidence="1 2">WSM 1744</strain>
    </source>
</reference>
<name>A0A7Y4HA83_9BRAD</name>
<comment type="caution">
    <text evidence="1">The sequence shown here is derived from an EMBL/GenBank/DDBJ whole genome shotgun (WGS) entry which is preliminary data.</text>
</comment>
<dbReference type="EMBL" id="JAAVLW010000012">
    <property type="protein sequence ID" value="NOJ50529.1"/>
    <property type="molecule type" value="Genomic_DNA"/>
</dbReference>
<dbReference type="RefSeq" id="WP_171713576.1">
    <property type="nucleotide sequence ID" value="NZ_JAAVLW010000012.1"/>
</dbReference>
<dbReference type="Proteomes" id="UP000528734">
    <property type="component" value="Unassembled WGS sequence"/>
</dbReference>
<keyword evidence="2" id="KW-1185">Reference proteome</keyword>
<dbReference type="PANTHER" id="PTHR36057:SF1">
    <property type="entry name" value="LIPOPROTEIN LIPID ATTACHMENT SITE-LIKE PROTEIN, PUTATIVE (DUF1223)-RELATED"/>
    <property type="match status" value="1"/>
</dbReference>
<evidence type="ECO:0000313" key="1">
    <source>
        <dbReference type="EMBL" id="NOJ50529.1"/>
    </source>
</evidence>
<protein>
    <submittedName>
        <fullName evidence="1">DUF1223 domain-containing protein</fullName>
    </submittedName>
</protein>
<dbReference type="InterPro" id="IPR010634">
    <property type="entry name" value="DUF1223"/>
</dbReference>
<dbReference type="Pfam" id="PF06764">
    <property type="entry name" value="DUF1223"/>
    <property type="match status" value="1"/>
</dbReference>
<gene>
    <name evidence="1" type="ORF">HCN50_30580</name>
</gene>
<dbReference type="SUPFAM" id="SSF52833">
    <property type="entry name" value="Thioredoxin-like"/>
    <property type="match status" value="1"/>
</dbReference>
<evidence type="ECO:0000313" key="2">
    <source>
        <dbReference type="Proteomes" id="UP000528734"/>
    </source>
</evidence>
<dbReference type="PANTHER" id="PTHR36057">
    <property type="match status" value="1"/>
</dbReference>